<dbReference type="SUPFAM" id="SSF50621">
    <property type="entry name" value="Alanine racemase C-terminal domain-like"/>
    <property type="match status" value="1"/>
</dbReference>
<feature type="binding site" evidence="6">
    <location>
        <position position="368"/>
    </location>
    <ligand>
        <name>substrate</name>
    </ligand>
</feature>
<feature type="modified residue" description="N6-(pyridoxal phosphate)lysine" evidence="6 8">
    <location>
        <position position="96"/>
    </location>
</feature>
<dbReference type="UniPathway" id="UPA00034">
    <property type="reaction ID" value="UER00027"/>
</dbReference>
<dbReference type="InterPro" id="IPR009006">
    <property type="entry name" value="Ala_racemase/Decarboxylase_C"/>
</dbReference>
<evidence type="ECO:0000256" key="2">
    <source>
        <dbReference type="ARBA" id="ARBA00022793"/>
    </source>
</evidence>
<keyword evidence="2 6" id="KW-0210">Decarboxylase</keyword>
<dbReference type="GO" id="GO:0009089">
    <property type="term" value="P:lysine biosynthetic process via diaminopimelate"/>
    <property type="evidence" value="ECO:0007669"/>
    <property type="project" value="UniProtKB-UniRule"/>
</dbReference>
<dbReference type="InterPro" id="IPR022644">
    <property type="entry name" value="De-COase2_N"/>
</dbReference>
<dbReference type="PRINTS" id="PR01181">
    <property type="entry name" value="DAPDCRBXLASE"/>
</dbReference>
<keyword evidence="5 6" id="KW-0456">Lyase</keyword>
<dbReference type="GeneID" id="84894330"/>
<keyword evidence="6" id="KW-0028">Amino-acid biosynthesis</keyword>
<evidence type="ECO:0000256" key="9">
    <source>
        <dbReference type="RuleBase" id="RU003738"/>
    </source>
</evidence>
<feature type="binding site" evidence="6">
    <location>
        <position position="429"/>
    </location>
    <ligand>
        <name>pyridoxal 5'-phosphate</name>
        <dbReference type="ChEBI" id="CHEBI:597326"/>
    </ligand>
</feature>
<dbReference type="NCBIfam" id="TIGR01048">
    <property type="entry name" value="lysA"/>
    <property type="match status" value="1"/>
</dbReference>
<evidence type="ECO:0000256" key="5">
    <source>
        <dbReference type="ARBA" id="ARBA00023239"/>
    </source>
</evidence>
<dbReference type="PRINTS" id="PR01179">
    <property type="entry name" value="ODADCRBXLASE"/>
</dbReference>
<dbReference type="Gene3D" id="2.40.37.10">
    <property type="entry name" value="Lyase, Ornithine Decarboxylase, Chain A, domain 1"/>
    <property type="match status" value="1"/>
</dbReference>
<dbReference type="GO" id="GO:0030170">
    <property type="term" value="F:pyridoxal phosphate binding"/>
    <property type="evidence" value="ECO:0007669"/>
    <property type="project" value="UniProtKB-UniRule"/>
</dbReference>
<dbReference type="InterPro" id="IPR022643">
    <property type="entry name" value="De-COase2_C"/>
</dbReference>
<keyword evidence="3 6" id="KW-0663">Pyridoxal phosphate</keyword>
<comment type="catalytic activity">
    <reaction evidence="6 9">
        <text>meso-2,6-diaminopimelate + H(+) = L-lysine + CO2</text>
        <dbReference type="Rhea" id="RHEA:15101"/>
        <dbReference type="ChEBI" id="CHEBI:15378"/>
        <dbReference type="ChEBI" id="CHEBI:16526"/>
        <dbReference type="ChEBI" id="CHEBI:32551"/>
        <dbReference type="ChEBI" id="CHEBI:57791"/>
        <dbReference type="EC" id="4.1.1.20"/>
    </reaction>
</comment>
<sequence>MTVNPAGSRHETHEVADLMGVRKPPADMNDLPAIVWPKTTDRNADGVVTIGGVAITDLVAEYGTPLFVLDEEDFRTRVATMAESFGGAHNVHYAAKAFLCGEVARWINEAGLCMDVASGYEMGVALAAGFPASRMTLHGNNKSVAELRRAVEIGVEHVVVDSLYEIDRLNAVAGELGKRQNVFVRVTCGVEAHTHDFIATAHEDQKFGFSLVSGQAAEAVRRVIEADNLILNGLHSHIGSQIFDVAGFDMAAHRIIKFFAAIVDEYGPEATEGFSIVDLGGGFGIAYLESDDPPTIPEIAADLRAIVEKEAAAAGIPTPQLMVEPGRSIAGPSMVTLYTVGTLKDVVLPSGVTRHYVAVDGGMSDNIRTALYDAEYDCRLINRITDAEPALCRVVGKHCESGDVVVRDTWQPADVHPDDILGVAATGAYCYAMASRYNMLTRPAVVAVREGKARLILRRETLDDLLSLEVS</sequence>
<dbReference type="Pfam" id="PF02784">
    <property type="entry name" value="Orn_Arg_deC_N"/>
    <property type="match status" value="1"/>
</dbReference>
<evidence type="ECO:0000256" key="1">
    <source>
        <dbReference type="ARBA" id="ARBA00001933"/>
    </source>
</evidence>
<name>A0A5E3ZVU7_9ACTN</name>
<keyword evidence="13" id="KW-1185">Reference proteome</keyword>
<evidence type="ECO:0000313" key="13">
    <source>
        <dbReference type="Proteomes" id="UP000324288"/>
    </source>
</evidence>
<comment type="subunit">
    <text evidence="6">Homodimer.</text>
</comment>
<feature type="domain" description="Orn/DAP/Arg decarboxylase 2 N-terminal" evidence="11">
    <location>
        <begin position="73"/>
        <end position="330"/>
    </location>
</feature>
<evidence type="ECO:0000313" key="12">
    <source>
        <dbReference type="EMBL" id="VHN99922.1"/>
    </source>
</evidence>
<dbReference type="SUPFAM" id="SSF51419">
    <property type="entry name" value="PLP-binding barrel"/>
    <property type="match status" value="1"/>
</dbReference>
<proteinExistence type="inferred from homology"/>
<protein>
    <recommendedName>
        <fullName evidence="6 7">Diaminopimelate decarboxylase</fullName>
        <shortName evidence="6">DAP decarboxylase</shortName>
        <shortName evidence="6">DAPDC</shortName>
        <ecNumber evidence="6 7">4.1.1.20</ecNumber>
    </recommendedName>
</protein>
<dbReference type="EC" id="4.1.1.20" evidence="6 7"/>
<evidence type="ECO:0000259" key="11">
    <source>
        <dbReference type="Pfam" id="PF02784"/>
    </source>
</evidence>
<feature type="binding site" evidence="6">
    <location>
        <position position="372"/>
    </location>
    <ligand>
        <name>substrate</name>
    </ligand>
</feature>
<feature type="binding site" evidence="6">
    <location>
        <position position="429"/>
    </location>
    <ligand>
        <name>substrate</name>
    </ligand>
</feature>
<evidence type="ECO:0000259" key="10">
    <source>
        <dbReference type="Pfam" id="PF00278"/>
    </source>
</evidence>
<dbReference type="AlphaFoldDB" id="A0A5E3ZVU7"/>
<dbReference type="PANTHER" id="PTHR43727">
    <property type="entry name" value="DIAMINOPIMELATE DECARBOXYLASE"/>
    <property type="match status" value="1"/>
</dbReference>
<dbReference type="EMBL" id="LR584267">
    <property type="protein sequence ID" value="VHN99922.1"/>
    <property type="molecule type" value="Genomic_DNA"/>
</dbReference>
<dbReference type="RefSeq" id="WP_172621824.1">
    <property type="nucleotide sequence ID" value="NZ_CP009312.1"/>
</dbReference>
<feature type="domain" description="Orn/DAP/Arg decarboxylase 2 C-terminal" evidence="10">
    <location>
        <begin position="332"/>
        <end position="427"/>
    </location>
</feature>
<dbReference type="HAMAP" id="MF_02120">
    <property type="entry name" value="LysA"/>
    <property type="match status" value="1"/>
</dbReference>
<dbReference type="GO" id="GO:0008836">
    <property type="term" value="F:diaminopimelate decarboxylase activity"/>
    <property type="evidence" value="ECO:0007669"/>
    <property type="project" value="UniProtKB-UniRule"/>
</dbReference>
<evidence type="ECO:0000256" key="4">
    <source>
        <dbReference type="ARBA" id="ARBA00023154"/>
    </source>
</evidence>
<reference evidence="12 13" key="1">
    <citation type="submission" date="2019-04" db="EMBL/GenBank/DDBJ databases">
        <authorList>
            <person name="Seth-Smith MB H."/>
            <person name="Seth-Smith H."/>
        </authorList>
    </citation>
    <scope>NUCLEOTIDE SEQUENCE [LARGE SCALE GENOMIC DNA]</scope>
    <source>
        <strain evidence="12">USB-603019</strain>
    </source>
</reference>
<accession>A0A5E3ZVU7</accession>
<comment type="function">
    <text evidence="6">Specifically catalyzes the decarboxylation of meso-diaminopimelate (meso-DAP) to L-lysine.</text>
</comment>
<comment type="pathway">
    <text evidence="6 9">Amino-acid biosynthesis; L-lysine biosynthesis via DAP pathway; L-lysine from DL-2,6-diaminopimelate: step 1/1.</text>
</comment>
<dbReference type="Gene3D" id="3.20.20.10">
    <property type="entry name" value="Alanine racemase"/>
    <property type="match status" value="1"/>
</dbReference>
<dbReference type="FunFam" id="3.20.20.10:FF:000003">
    <property type="entry name" value="Diaminopimelate decarboxylase"/>
    <property type="match status" value="1"/>
</dbReference>
<dbReference type="InterPro" id="IPR002986">
    <property type="entry name" value="DAP_deCOOHase_LysA"/>
</dbReference>
<organism evidence="12 13">
    <name type="scientific">Lawsonella clevelandensis</name>
    <dbReference type="NCBI Taxonomy" id="1528099"/>
    <lineage>
        <taxon>Bacteria</taxon>
        <taxon>Bacillati</taxon>
        <taxon>Actinomycetota</taxon>
        <taxon>Actinomycetes</taxon>
        <taxon>Mycobacteriales</taxon>
        <taxon>Lawsonellaceae</taxon>
        <taxon>Lawsonella</taxon>
    </lineage>
</organism>
<feature type="binding site" evidence="6">
    <location>
        <position position="400"/>
    </location>
    <ligand>
        <name>substrate</name>
    </ligand>
</feature>
<gene>
    <name evidence="6 12" type="primary">lysA</name>
    <name evidence="12" type="ORF">LC603019_00335</name>
</gene>
<dbReference type="CDD" id="cd06828">
    <property type="entry name" value="PLPDE_III_DapDC"/>
    <property type="match status" value="1"/>
</dbReference>
<keyword evidence="4 6" id="KW-0457">Lysine biosynthesis</keyword>
<feature type="binding site" evidence="6">
    <location>
        <begin position="324"/>
        <end position="327"/>
    </location>
    <ligand>
        <name>pyridoxal 5'-phosphate</name>
        <dbReference type="ChEBI" id="CHEBI:597326"/>
    </ligand>
</feature>
<feature type="binding site" evidence="6">
    <location>
        <position position="282"/>
    </location>
    <ligand>
        <name>pyridoxal 5'-phosphate</name>
        <dbReference type="ChEBI" id="CHEBI:597326"/>
    </ligand>
</feature>
<dbReference type="Proteomes" id="UP000324288">
    <property type="component" value="Chromosome"/>
</dbReference>
<comment type="similarity">
    <text evidence="6">Belongs to the Orn/Lys/Arg decarboxylase class-II family. LysA subfamily.</text>
</comment>
<evidence type="ECO:0000256" key="8">
    <source>
        <dbReference type="PIRSR" id="PIRSR600183-50"/>
    </source>
</evidence>
<dbReference type="PANTHER" id="PTHR43727:SF2">
    <property type="entry name" value="GROUP IV DECARBOXYLASE"/>
    <property type="match status" value="1"/>
</dbReference>
<evidence type="ECO:0000256" key="3">
    <source>
        <dbReference type="ARBA" id="ARBA00022898"/>
    </source>
</evidence>
<comment type="cofactor">
    <cofactor evidence="1 6 8 9">
        <name>pyridoxal 5'-phosphate</name>
        <dbReference type="ChEBI" id="CHEBI:597326"/>
    </cofactor>
</comment>
<dbReference type="InterPro" id="IPR029066">
    <property type="entry name" value="PLP-binding_barrel"/>
</dbReference>
<evidence type="ECO:0000256" key="7">
    <source>
        <dbReference type="NCBIfam" id="TIGR01048"/>
    </source>
</evidence>
<dbReference type="Pfam" id="PF00278">
    <property type="entry name" value="Orn_DAP_Arg_deC"/>
    <property type="match status" value="1"/>
</dbReference>
<dbReference type="InterPro" id="IPR000183">
    <property type="entry name" value="Orn/DAP/Arg_de-COase"/>
</dbReference>
<evidence type="ECO:0000256" key="6">
    <source>
        <dbReference type="HAMAP-Rule" id="MF_02120"/>
    </source>
</evidence>
<feature type="active site" description="Proton donor" evidence="8">
    <location>
        <position position="399"/>
    </location>
</feature>
<feature type="binding site" evidence="6">
    <location>
        <position position="327"/>
    </location>
    <ligand>
        <name>substrate</name>
    </ligand>
</feature>